<feature type="domain" description="Methyltransferase type 11" evidence="1">
    <location>
        <begin position="168"/>
        <end position="216"/>
    </location>
</feature>
<dbReference type="InterPro" id="IPR029063">
    <property type="entry name" value="SAM-dependent_MTases_sf"/>
</dbReference>
<dbReference type="SUPFAM" id="SSF53335">
    <property type="entry name" value="S-adenosyl-L-methionine-dependent methyltransferases"/>
    <property type="match status" value="1"/>
</dbReference>
<accession>A0A380W756</accession>
<evidence type="ECO:0000259" key="1">
    <source>
        <dbReference type="Pfam" id="PF08241"/>
    </source>
</evidence>
<proteinExistence type="predicted"/>
<dbReference type="CDD" id="cd02440">
    <property type="entry name" value="AdoMet_MTases"/>
    <property type="match status" value="1"/>
</dbReference>
<dbReference type="Pfam" id="PF08241">
    <property type="entry name" value="Methyltransf_11"/>
    <property type="match status" value="1"/>
</dbReference>
<dbReference type="InterPro" id="IPR013216">
    <property type="entry name" value="Methyltransf_11"/>
</dbReference>
<sequence>MAFTWNWFGLSRPNCPQPLEVVQERSQWEKFLTSPKYLEAVGHDANVVRQHCREKEWTFTGYSKPAERKVEFSVDLNWGGQGEEGSYAPNLREQLACPKTRLNNRQRLIAALIQDQVYRAKRLIDIYFMEEITPIYNWARSSLKNVNSIVGSEYLGPEFGPGEFVKGVHHEDVHNLSYRDASFDLIVSNDVFEHIPSPPLAFKECHRVLRTGGEMIMTTPFFWKNDQSICRAAIGENGIQHHLPAVYHGNPMSAEGSLVFYDFGWDILEMATSAGFSRSVVEFHHAPAFGHLTVQPVFRFSK</sequence>
<dbReference type="GO" id="GO:0008757">
    <property type="term" value="F:S-adenosylmethionine-dependent methyltransferase activity"/>
    <property type="evidence" value="ECO:0007669"/>
    <property type="project" value="InterPro"/>
</dbReference>
<evidence type="ECO:0000313" key="3">
    <source>
        <dbReference type="Proteomes" id="UP000254343"/>
    </source>
</evidence>
<gene>
    <name evidence="2" type="ORF">NCTC12722_01984</name>
</gene>
<dbReference type="RefSeq" id="WP_002715609.1">
    <property type="nucleotide sequence ID" value="NZ_UFSI01000001.1"/>
</dbReference>
<organism evidence="2 3">
    <name type="scientific">Afipia felis</name>
    <name type="common">Cat scratch disease bacillus</name>
    <dbReference type="NCBI Taxonomy" id="1035"/>
    <lineage>
        <taxon>Bacteria</taxon>
        <taxon>Pseudomonadati</taxon>
        <taxon>Pseudomonadota</taxon>
        <taxon>Alphaproteobacteria</taxon>
        <taxon>Hyphomicrobiales</taxon>
        <taxon>Nitrobacteraceae</taxon>
        <taxon>Afipia</taxon>
    </lineage>
</organism>
<evidence type="ECO:0000313" key="2">
    <source>
        <dbReference type="EMBL" id="SUU84784.1"/>
    </source>
</evidence>
<protein>
    <submittedName>
        <fullName evidence="2">Uncharacterized protein conserved in bacteria</fullName>
    </submittedName>
</protein>
<dbReference type="Gene3D" id="3.40.50.150">
    <property type="entry name" value="Vaccinia Virus protein VP39"/>
    <property type="match status" value="1"/>
</dbReference>
<name>A0A380W756_AFIFE</name>
<dbReference type="OrthoDB" id="9777830at2"/>
<dbReference type="Proteomes" id="UP000254343">
    <property type="component" value="Unassembled WGS sequence"/>
</dbReference>
<dbReference type="EMBL" id="UIGB01000001">
    <property type="protein sequence ID" value="SUU84784.1"/>
    <property type="molecule type" value="Genomic_DNA"/>
</dbReference>
<reference evidence="2 3" key="1">
    <citation type="submission" date="2018-06" db="EMBL/GenBank/DDBJ databases">
        <authorList>
            <consortium name="Pathogen Informatics"/>
            <person name="Doyle S."/>
        </authorList>
    </citation>
    <scope>NUCLEOTIDE SEQUENCE [LARGE SCALE GENOMIC DNA]</scope>
    <source>
        <strain evidence="2 3">NCTC12722</strain>
    </source>
</reference>
<dbReference type="AlphaFoldDB" id="A0A380W756"/>